<dbReference type="EMBL" id="JAAXPJ010000006">
    <property type="protein sequence ID" value="NKZ12614.1"/>
    <property type="molecule type" value="Genomic_DNA"/>
</dbReference>
<evidence type="ECO:0000313" key="2">
    <source>
        <dbReference type="EMBL" id="NKZ12614.1"/>
    </source>
</evidence>
<dbReference type="Gene3D" id="3.90.180.10">
    <property type="entry name" value="Medium-chain alcohol dehydrogenases, catalytic domain"/>
    <property type="match status" value="1"/>
</dbReference>
<gene>
    <name evidence="2" type="ORF">HGA11_16675</name>
</gene>
<reference evidence="2 3" key="1">
    <citation type="submission" date="2020-04" db="EMBL/GenBank/DDBJ databases">
        <title>MicrobeNet Type strains.</title>
        <authorList>
            <person name="Nicholson A.C."/>
        </authorList>
    </citation>
    <scope>NUCLEOTIDE SEQUENCE [LARGE SCALE GENOMIC DNA]</scope>
    <source>
        <strain evidence="2 3">ATCC 700731</strain>
    </source>
</reference>
<dbReference type="GO" id="GO:0016491">
    <property type="term" value="F:oxidoreductase activity"/>
    <property type="evidence" value="ECO:0007669"/>
    <property type="project" value="InterPro"/>
</dbReference>
<dbReference type="Gene3D" id="3.40.50.720">
    <property type="entry name" value="NAD(P)-binding Rossmann-like Domain"/>
    <property type="match status" value="1"/>
</dbReference>
<evidence type="ECO:0000313" key="3">
    <source>
        <dbReference type="Proteomes" id="UP000518188"/>
    </source>
</evidence>
<dbReference type="SUPFAM" id="SSF51735">
    <property type="entry name" value="NAD(P)-binding Rossmann-fold domains"/>
    <property type="match status" value="1"/>
</dbReference>
<dbReference type="RefSeq" id="WP_044521847.1">
    <property type="nucleotide sequence ID" value="NZ_HG322952.1"/>
</dbReference>
<name>A0A7X6MTM3_9MYCO</name>
<dbReference type="InterPro" id="IPR020843">
    <property type="entry name" value="ER"/>
</dbReference>
<feature type="domain" description="Enoyl reductase (ER)" evidence="1">
    <location>
        <begin position="10"/>
        <end position="321"/>
    </location>
</feature>
<dbReference type="PANTHER" id="PTHR43677">
    <property type="entry name" value="SHORT-CHAIN DEHYDROGENASE/REDUCTASE"/>
    <property type="match status" value="1"/>
</dbReference>
<dbReference type="Proteomes" id="UP000518188">
    <property type="component" value="Unassembled WGS sequence"/>
</dbReference>
<dbReference type="AlphaFoldDB" id="A0A7X6MTM3"/>
<dbReference type="InterPro" id="IPR013149">
    <property type="entry name" value="ADH-like_C"/>
</dbReference>
<organism evidence="2 3">
    <name type="scientific">Mycolicibacterium septicum DSM 44393</name>
    <dbReference type="NCBI Taxonomy" id="1341646"/>
    <lineage>
        <taxon>Bacteria</taxon>
        <taxon>Bacillati</taxon>
        <taxon>Actinomycetota</taxon>
        <taxon>Actinomycetes</taxon>
        <taxon>Mycobacteriales</taxon>
        <taxon>Mycobacteriaceae</taxon>
        <taxon>Mycolicibacterium</taxon>
    </lineage>
</organism>
<dbReference type="SMART" id="SM00829">
    <property type="entry name" value="PKS_ER"/>
    <property type="match status" value="1"/>
</dbReference>
<evidence type="ECO:0000259" key="1">
    <source>
        <dbReference type="SMART" id="SM00829"/>
    </source>
</evidence>
<comment type="caution">
    <text evidence="2">The sequence shown here is derived from an EMBL/GenBank/DDBJ whole genome shotgun (WGS) entry which is preliminary data.</text>
</comment>
<dbReference type="SUPFAM" id="SSF50129">
    <property type="entry name" value="GroES-like"/>
    <property type="match status" value="1"/>
</dbReference>
<dbReference type="InterPro" id="IPR051397">
    <property type="entry name" value="Zn-ADH-like_protein"/>
</dbReference>
<dbReference type="InterPro" id="IPR036291">
    <property type="entry name" value="NAD(P)-bd_dom_sf"/>
</dbReference>
<accession>A0A7X6MTM3</accession>
<proteinExistence type="predicted"/>
<sequence>MKAALVTEWGRDPVYTDVSDPEPGDGAEVAAVEASALTNLTRALVSGKHYASKEIQLPAIPGVDGVARLADGRRIYTGALGYSGMMAERALVDPNGGVDVPEHVDSVTAAALPNPGISAWTALSHAAAVKPGDHVLVLGATGVTGSMAVQLATAMFGAETVVAAGRNSERLAWLRSAGAHATIALGEQDLGAQVAEMHARRPFDAVLDYLWGEPAAQVLTALAASHPAAHYHPTRFVQIGSMTGPTLPLDAGVLRGTGITLCGVGIGSVPPEVLIRARTEALPRLFAMIADGQLELRTQARPLADVAEAWAGAEPSGTRVVLTP</sequence>
<dbReference type="Pfam" id="PF00107">
    <property type="entry name" value="ADH_zinc_N"/>
    <property type="match status" value="1"/>
</dbReference>
<dbReference type="InterPro" id="IPR011032">
    <property type="entry name" value="GroES-like_sf"/>
</dbReference>
<protein>
    <submittedName>
        <fullName evidence="2">Zinc-binding alcohol dehydrogenase family protein</fullName>
    </submittedName>
</protein>
<dbReference type="PANTHER" id="PTHR43677:SF11">
    <property type="entry name" value="ZINC-CONTAINING ALCOHOL DEHYDROGENASE"/>
    <property type="match status" value="1"/>
</dbReference>